<dbReference type="EMBL" id="LT827129">
    <property type="protein sequence ID" value="SLM22321.1"/>
    <property type="molecule type" value="Genomic_DNA"/>
</dbReference>
<accession>A0A2P9AY54</accession>
<protein>
    <submittedName>
        <fullName evidence="1">Uncharacterized protein</fullName>
    </submittedName>
</protein>
<geneLocation type="plasmid" evidence="1">
    <name>R6K</name>
</geneLocation>
<sequence>MNARLKRVLMLIRLIRKTVIQEVELKITTDNALQCKYAVKTYCITIK</sequence>
<name>A0A2P9AY54_ECOLX</name>
<dbReference type="AlphaFoldDB" id="A0A2P9AY54"/>
<reference evidence="1" key="1">
    <citation type="submission" date="2017-03" db="EMBL/GenBank/DDBJ databases">
        <authorList>
            <consortium name="Pathogen Informatics"/>
        </authorList>
    </citation>
    <scope>NUCLEOTIDE SEQUENCE [LARGE SCALE GENOMIC DNA]</scope>
    <source>
        <strain evidence="1">K12 J53</strain>
    </source>
</reference>
<keyword evidence="1" id="KW-0614">Plasmid</keyword>
<organism evidence="1">
    <name type="scientific">Escherichia coli</name>
    <dbReference type="NCBI Taxonomy" id="562"/>
    <lineage>
        <taxon>Bacteria</taxon>
        <taxon>Pseudomonadati</taxon>
        <taxon>Pseudomonadota</taxon>
        <taxon>Gammaproteobacteria</taxon>
        <taxon>Enterobacterales</taxon>
        <taxon>Enterobacteriaceae</taxon>
        <taxon>Escherichia</taxon>
    </lineage>
</organism>
<gene>
    <name evidence="1" type="ORF">R6K_0029</name>
</gene>
<proteinExistence type="predicted"/>
<evidence type="ECO:0000313" key="1">
    <source>
        <dbReference type="EMBL" id="SLM22321.1"/>
    </source>
</evidence>